<evidence type="ECO:0000313" key="5">
    <source>
        <dbReference type="Proteomes" id="UP000006272"/>
    </source>
</evidence>
<evidence type="ECO:0000313" key="4">
    <source>
        <dbReference type="EMBL" id="EKO37849.1"/>
    </source>
</evidence>
<dbReference type="PATRIC" id="fig|1206767.3.peg.3396"/>
<evidence type="ECO:0000256" key="1">
    <source>
        <dbReference type="SAM" id="MobiDB-lite"/>
    </source>
</evidence>
<gene>
    <name evidence="4" type="ORF">B193_3471</name>
</gene>
<feature type="signal peptide" evidence="2">
    <location>
        <begin position="1"/>
        <end position="22"/>
    </location>
</feature>
<accession>K6G9S6</accession>
<feature type="region of interest" description="Disordered" evidence="1">
    <location>
        <begin position="92"/>
        <end position="156"/>
    </location>
</feature>
<dbReference type="CDD" id="cd00118">
    <property type="entry name" value="LysM"/>
    <property type="match status" value="1"/>
</dbReference>
<proteinExistence type="predicted"/>
<evidence type="ECO:0000259" key="3">
    <source>
        <dbReference type="PROSITE" id="PS51782"/>
    </source>
</evidence>
<dbReference type="Gene3D" id="3.10.350.10">
    <property type="entry name" value="LysM domain"/>
    <property type="match status" value="1"/>
</dbReference>
<organism evidence="4 5">
    <name type="scientific">Solidesulfovibrio magneticus str. Maddingley MBC34</name>
    <dbReference type="NCBI Taxonomy" id="1206767"/>
    <lineage>
        <taxon>Bacteria</taxon>
        <taxon>Pseudomonadati</taxon>
        <taxon>Thermodesulfobacteriota</taxon>
        <taxon>Desulfovibrionia</taxon>
        <taxon>Desulfovibrionales</taxon>
        <taxon>Desulfovibrionaceae</taxon>
        <taxon>Solidesulfovibrio</taxon>
    </lineage>
</organism>
<feature type="compositionally biased region" description="Low complexity" evidence="1">
    <location>
        <begin position="101"/>
        <end position="122"/>
    </location>
</feature>
<dbReference type="PROSITE" id="PS51782">
    <property type="entry name" value="LYSM"/>
    <property type="match status" value="1"/>
</dbReference>
<protein>
    <submittedName>
        <fullName evidence="4">Metalloendopeptidase-like membrane protein</fullName>
    </submittedName>
</protein>
<comment type="caution">
    <text evidence="4">The sequence shown here is derived from an EMBL/GenBank/DDBJ whole genome shotgun (WGS) entry which is preliminary data.</text>
</comment>
<feature type="domain" description="LysM" evidence="3">
    <location>
        <begin position="39"/>
        <end position="83"/>
    </location>
</feature>
<name>K6G9S6_9BACT</name>
<feature type="chain" id="PRO_5003894248" evidence="2">
    <location>
        <begin position="23"/>
        <end position="247"/>
    </location>
</feature>
<dbReference type="InterPro" id="IPR018392">
    <property type="entry name" value="LysM"/>
</dbReference>
<dbReference type="InterPro" id="IPR036779">
    <property type="entry name" value="LysM_dom_sf"/>
</dbReference>
<reference evidence="4 5" key="1">
    <citation type="submission" date="2012-07" db="EMBL/GenBank/DDBJ databases">
        <title>Draft genome sequence of Desulfovibrio magneticus str. Maddingley MBC34 obtained from a metagenomic sequence of a methanogenic enrichment isolated from coal-seam formation water in Victoria, Australia.</title>
        <authorList>
            <person name="Greenfield P."/>
            <person name="Hendry P."/>
            <person name="Li D."/>
            <person name="Rosewarne C.P."/>
            <person name="Tran-Dinh N."/>
            <person name="Elbourne L.D.H."/>
            <person name="Paulsen I.T."/>
            <person name="Midgley D.J."/>
        </authorList>
    </citation>
    <scope>NUCLEOTIDE SEQUENCE [LARGE SCALE GENOMIC DNA]</scope>
    <source>
        <strain evidence="5">Maddingley MBC34</strain>
    </source>
</reference>
<evidence type="ECO:0000256" key="2">
    <source>
        <dbReference type="SAM" id="SignalP"/>
    </source>
</evidence>
<keyword evidence="2" id="KW-0732">Signal</keyword>
<dbReference type="AlphaFoldDB" id="K6G9S6"/>
<sequence>MPKTLARLLPAAVCLLPNLLFAAAQPAPPSVATNDQDGDSYTVQVGDTLVSIARRLGLAPQALAKANALERPDKIVAGNVLRLPVTLPEATQPAAPIQARPSAPVQPHAQAQPPTPGQAMPQPRAPSPDQPPAKAAAPGIVPPPATAEPAQTQANDATEDAAQMAIGTYANPTLGSLRVTQTATGIAVSRDNRTIPMRHLLYGVFDGVDASGDIHGLRLQYNDDGQVRAVLYSSSSGKDIPFARVKK</sequence>
<dbReference type="Pfam" id="PF01476">
    <property type="entry name" value="LysM"/>
    <property type="match status" value="1"/>
</dbReference>
<dbReference type="Proteomes" id="UP000006272">
    <property type="component" value="Unassembled WGS sequence"/>
</dbReference>
<dbReference type="EMBL" id="ALAO01000335">
    <property type="protein sequence ID" value="EKO37849.1"/>
    <property type="molecule type" value="Genomic_DNA"/>
</dbReference>
<dbReference type="SUPFAM" id="SSF54106">
    <property type="entry name" value="LysM domain"/>
    <property type="match status" value="1"/>
</dbReference>
<dbReference type="SMART" id="SM00257">
    <property type="entry name" value="LysM"/>
    <property type="match status" value="1"/>
</dbReference>